<evidence type="ECO:0008006" key="3">
    <source>
        <dbReference type="Google" id="ProtNLM"/>
    </source>
</evidence>
<gene>
    <name evidence="1" type="ORF">FRACYDRAFT_191111</name>
</gene>
<protein>
    <recommendedName>
        <fullName evidence="3">Metal-independent alpha-mannosidase</fullName>
    </recommendedName>
</protein>
<dbReference type="InterPro" id="IPR008928">
    <property type="entry name" value="6-hairpin_glycosidase_sf"/>
</dbReference>
<dbReference type="AlphaFoldDB" id="A0A1E7F386"/>
<evidence type="ECO:0000313" key="2">
    <source>
        <dbReference type="Proteomes" id="UP000095751"/>
    </source>
</evidence>
<dbReference type="GO" id="GO:0005975">
    <property type="term" value="P:carbohydrate metabolic process"/>
    <property type="evidence" value="ECO:0007669"/>
    <property type="project" value="InterPro"/>
</dbReference>
<dbReference type="InParanoid" id="A0A1E7F386"/>
<keyword evidence="2" id="KW-1185">Reference proteome</keyword>
<organism evidence="1 2">
    <name type="scientific">Fragilariopsis cylindrus CCMP1102</name>
    <dbReference type="NCBI Taxonomy" id="635003"/>
    <lineage>
        <taxon>Eukaryota</taxon>
        <taxon>Sar</taxon>
        <taxon>Stramenopiles</taxon>
        <taxon>Ochrophyta</taxon>
        <taxon>Bacillariophyta</taxon>
        <taxon>Bacillariophyceae</taxon>
        <taxon>Bacillariophycidae</taxon>
        <taxon>Bacillariales</taxon>
        <taxon>Bacillariaceae</taxon>
        <taxon>Fragilariopsis</taxon>
    </lineage>
</organism>
<accession>A0A1E7F386</accession>
<dbReference type="KEGG" id="fcy:FRACYDRAFT_191111"/>
<sequence length="238" mass="26084">MVKSAFRPSDDVMTLPFLVPTNAMAVVDLRRTTTIVQALIGDGGSISSECSEIYLNGLVDDMTFMANTIDAGIQKYGIGVHPLTGNKQYAYEVDGYGNMYYADDANVPSLLSLPYLGYVNATDPIYINTRNFVLSSNNPWYFSGKAGAGLGGPHVGLNSIWPMSIIIHALTSTDSEEITNCAELLVDSTENTTLMHESFNKNDVGSYTRSWFAWANSLFGELVLYDEGLERIKITSEQ</sequence>
<dbReference type="InterPro" id="IPR008313">
    <property type="entry name" value="GH125"/>
</dbReference>
<dbReference type="Pfam" id="PF06824">
    <property type="entry name" value="Glyco_hydro_125"/>
    <property type="match status" value="1"/>
</dbReference>
<reference evidence="1 2" key="1">
    <citation type="submission" date="2016-09" db="EMBL/GenBank/DDBJ databases">
        <title>Extensive genetic diversity and differential bi-allelic expression allows diatom success in the polar Southern Ocean.</title>
        <authorList>
            <consortium name="DOE Joint Genome Institute"/>
            <person name="Mock T."/>
            <person name="Otillar R.P."/>
            <person name="Strauss J."/>
            <person name="Dupont C."/>
            <person name="Frickenhaus S."/>
            <person name="Maumus F."/>
            <person name="Mcmullan M."/>
            <person name="Sanges R."/>
            <person name="Schmutz J."/>
            <person name="Toseland A."/>
            <person name="Valas R."/>
            <person name="Veluchamy A."/>
            <person name="Ward B.J."/>
            <person name="Allen A."/>
            <person name="Barry K."/>
            <person name="Falciatore A."/>
            <person name="Ferrante M."/>
            <person name="Fortunato A.E."/>
            <person name="Gloeckner G."/>
            <person name="Gruber A."/>
            <person name="Hipkin R."/>
            <person name="Janech M."/>
            <person name="Kroth P."/>
            <person name="Leese F."/>
            <person name="Lindquist E."/>
            <person name="Lyon B.R."/>
            <person name="Martin J."/>
            <person name="Mayer C."/>
            <person name="Parker M."/>
            <person name="Quesneville H."/>
            <person name="Raymond J."/>
            <person name="Uhlig C."/>
            <person name="Valentin K.U."/>
            <person name="Worden A.Z."/>
            <person name="Armbrust E.V."/>
            <person name="Bowler C."/>
            <person name="Green B."/>
            <person name="Moulton V."/>
            <person name="Van Oosterhout C."/>
            <person name="Grigoriev I."/>
        </authorList>
    </citation>
    <scope>NUCLEOTIDE SEQUENCE [LARGE SCALE GENOMIC DNA]</scope>
    <source>
        <strain evidence="1 2">CCMP1102</strain>
    </source>
</reference>
<name>A0A1E7F386_9STRA</name>
<dbReference type="SUPFAM" id="SSF48208">
    <property type="entry name" value="Six-hairpin glycosidases"/>
    <property type="match status" value="1"/>
</dbReference>
<dbReference type="Gene3D" id="1.50.10.10">
    <property type="match status" value="1"/>
</dbReference>
<proteinExistence type="predicted"/>
<dbReference type="InterPro" id="IPR012341">
    <property type="entry name" value="6hp_glycosidase-like_sf"/>
</dbReference>
<dbReference type="OrthoDB" id="7771656at2759"/>
<dbReference type="PANTHER" id="PTHR31047">
    <property type="entry name" value="MEIOTICALLY UP-REGULATED GENE 157 PROTEIN"/>
    <property type="match status" value="1"/>
</dbReference>
<dbReference type="EMBL" id="KV784364">
    <property type="protein sequence ID" value="OEU12596.1"/>
    <property type="molecule type" value="Genomic_DNA"/>
</dbReference>
<evidence type="ECO:0000313" key="1">
    <source>
        <dbReference type="EMBL" id="OEU12596.1"/>
    </source>
</evidence>
<dbReference type="PANTHER" id="PTHR31047:SF0">
    <property type="entry name" value="MEIOTICALLY UP-REGULATED GENE 157 PROTEIN"/>
    <property type="match status" value="1"/>
</dbReference>
<dbReference type="Proteomes" id="UP000095751">
    <property type="component" value="Unassembled WGS sequence"/>
</dbReference>
<dbReference type="SMART" id="SM01149">
    <property type="entry name" value="DUF1237"/>
    <property type="match status" value="1"/>
</dbReference>